<evidence type="ECO:0000256" key="1">
    <source>
        <dbReference type="SAM" id="Phobius"/>
    </source>
</evidence>
<keyword evidence="1" id="KW-0812">Transmembrane</keyword>
<name>A0ABW7GCM4_9BURK</name>
<feature type="transmembrane region" description="Helical" evidence="1">
    <location>
        <begin position="157"/>
        <end position="178"/>
    </location>
</feature>
<dbReference type="RefSeq" id="WP_394491884.1">
    <property type="nucleotide sequence ID" value="NZ_JBIGIA010000027.1"/>
</dbReference>
<keyword evidence="1" id="KW-1133">Transmembrane helix</keyword>
<reference evidence="2 3" key="1">
    <citation type="submission" date="2024-09" db="EMBL/GenBank/DDBJ databases">
        <title>Novel species of the genus Pelomonas and Roseateles isolated from streams.</title>
        <authorList>
            <person name="Lu H."/>
        </authorList>
    </citation>
    <scope>NUCLEOTIDE SEQUENCE [LARGE SCALE GENOMIC DNA]</scope>
    <source>
        <strain evidence="2 3">BYS96W</strain>
    </source>
</reference>
<proteinExistence type="predicted"/>
<dbReference type="Proteomes" id="UP001606305">
    <property type="component" value="Unassembled WGS sequence"/>
</dbReference>
<sequence>MPIPLIAAAVSAIAPQLAQKGLDLLSGVFRGAVNKGTSEIANLIQEKTGIDINDVADNKLTETQWSQLKQFEFEYQGKLLAYRQQSDANQLEYERIAAADRASARHMQEAAIGSSDPWVRRFIYIYASVLTLLTFIFIFWAAFVHQYTAENKDASRVIDTVLGFLLGVSLSAIIQYFFGSSAGSKAKDEKIGQLGDAIRAQSVAMMAEQDGDQGAKP</sequence>
<comment type="caution">
    <text evidence="2">The sequence shown here is derived from an EMBL/GenBank/DDBJ whole genome shotgun (WGS) entry which is preliminary data.</text>
</comment>
<evidence type="ECO:0000313" key="2">
    <source>
        <dbReference type="EMBL" id="MFG6459657.1"/>
    </source>
</evidence>
<organism evidence="2 3">
    <name type="scientific">Pelomonas nitida</name>
    <dbReference type="NCBI Taxonomy" id="3299027"/>
    <lineage>
        <taxon>Bacteria</taxon>
        <taxon>Pseudomonadati</taxon>
        <taxon>Pseudomonadota</taxon>
        <taxon>Betaproteobacteria</taxon>
        <taxon>Burkholderiales</taxon>
        <taxon>Sphaerotilaceae</taxon>
        <taxon>Roseateles</taxon>
    </lineage>
</organism>
<keyword evidence="3" id="KW-1185">Reference proteome</keyword>
<keyword evidence="1" id="KW-0472">Membrane</keyword>
<dbReference type="EMBL" id="JBIGIA010000027">
    <property type="protein sequence ID" value="MFG6459657.1"/>
    <property type="molecule type" value="Genomic_DNA"/>
</dbReference>
<gene>
    <name evidence="2" type="ORF">ACG00X_22720</name>
</gene>
<accession>A0ABW7GCM4</accession>
<protein>
    <submittedName>
        <fullName evidence="2">Uncharacterized protein</fullName>
    </submittedName>
</protein>
<feature type="transmembrane region" description="Helical" evidence="1">
    <location>
        <begin position="123"/>
        <end position="145"/>
    </location>
</feature>
<evidence type="ECO:0000313" key="3">
    <source>
        <dbReference type="Proteomes" id="UP001606305"/>
    </source>
</evidence>